<dbReference type="EMBL" id="LOWA01000046">
    <property type="protein sequence ID" value="KVE25060.1"/>
    <property type="molecule type" value="Genomic_DNA"/>
</dbReference>
<evidence type="ECO:0000256" key="2">
    <source>
        <dbReference type="SAM" id="SignalP"/>
    </source>
</evidence>
<dbReference type="AlphaFoldDB" id="A0A103DYU6"/>
<sequence>MRLISAALLGAAASLPTLVHATKTIPDPTDAAASVPAISAAPAFDGYRRYNDADNLTWPQLNQAVQGKPAGGGITHGGEMNESAGDRKSNRSQHGKPAK</sequence>
<accession>A0A103DYU6</accession>
<feature type="signal peptide" evidence="2">
    <location>
        <begin position="1"/>
        <end position="21"/>
    </location>
</feature>
<keyword evidence="2" id="KW-0732">Signal</keyword>
<keyword evidence="4" id="KW-1185">Reference proteome</keyword>
<evidence type="ECO:0000313" key="4">
    <source>
        <dbReference type="Proteomes" id="UP000062788"/>
    </source>
</evidence>
<dbReference type="RefSeq" id="WP_059519432.1">
    <property type="nucleotide sequence ID" value="NZ_LOWA01000046.1"/>
</dbReference>
<gene>
    <name evidence="3" type="ORF">WS67_19485</name>
</gene>
<feature type="compositionally biased region" description="Basic residues" evidence="1">
    <location>
        <begin position="90"/>
        <end position="99"/>
    </location>
</feature>
<proteinExistence type="predicted"/>
<dbReference type="OrthoDB" id="9115143at2"/>
<feature type="region of interest" description="Disordered" evidence="1">
    <location>
        <begin position="64"/>
        <end position="99"/>
    </location>
</feature>
<protein>
    <submittedName>
        <fullName evidence="3">Uncharacterized protein</fullName>
    </submittedName>
</protein>
<reference evidence="3 4" key="1">
    <citation type="submission" date="2015-11" db="EMBL/GenBank/DDBJ databases">
        <title>Expanding the genomic diversity of Burkholderia species for the development of highly accurate diagnostics.</title>
        <authorList>
            <person name="Sahl J."/>
            <person name="Keim P."/>
            <person name="Wagner D."/>
        </authorList>
    </citation>
    <scope>NUCLEOTIDE SEQUENCE [LARGE SCALE GENOMIC DNA]</scope>
    <source>
        <strain evidence="3 4">TSV85</strain>
    </source>
</reference>
<comment type="caution">
    <text evidence="3">The sequence shown here is derived from an EMBL/GenBank/DDBJ whole genome shotgun (WGS) entry which is preliminary data.</text>
</comment>
<name>A0A103DYU6_9BURK</name>
<feature type="chain" id="PRO_5007114311" evidence="2">
    <location>
        <begin position="22"/>
        <end position="99"/>
    </location>
</feature>
<organism evidence="3 4">
    <name type="scientific">Burkholderia singularis</name>
    <dbReference type="NCBI Taxonomy" id="1503053"/>
    <lineage>
        <taxon>Bacteria</taxon>
        <taxon>Pseudomonadati</taxon>
        <taxon>Pseudomonadota</taxon>
        <taxon>Betaproteobacteria</taxon>
        <taxon>Burkholderiales</taxon>
        <taxon>Burkholderiaceae</taxon>
        <taxon>Burkholderia</taxon>
        <taxon>pseudomallei group</taxon>
    </lineage>
</organism>
<dbReference type="Proteomes" id="UP000062788">
    <property type="component" value="Unassembled WGS sequence"/>
</dbReference>
<evidence type="ECO:0000256" key="1">
    <source>
        <dbReference type="SAM" id="MobiDB-lite"/>
    </source>
</evidence>
<evidence type="ECO:0000313" key="3">
    <source>
        <dbReference type="EMBL" id="KVE25060.1"/>
    </source>
</evidence>